<dbReference type="GO" id="GO:0042597">
    <property type="term" value="C:periplasmic space"/>
    <property type="evidence" value="ECO:0007669"/>
    <property type="project" value="UniProtKB-SubCell"/>
</dbReference>
<accession>A0A345D9U2</accession>
<dbReference type="PANTHER" id="PTHR35272:SF3">
    <property type="entry name" value="THIOL:DISULFIDE INTERCHANGE PROTEIN DSBC"/>
    <property type="match status" value="1"/>
</dbReference>
<dbReference type="Gene3D" id="3.40.30.10">
    <property type="entry name" value="Glutaredoxin"/>
    <property type="match status" value="1"/>
</dbReference>
<evidence type="ECO:0000256" key="7">
    <source>
        <dbReference type="RuleBase" id="RU364038"/>
    </source>
</evidence>
<dbReference type="InterPro" id="IPR018950">
    <property type="entry name" value="DiS-bond_isomerase_DsbC/G_N"/>
</dbReference>
<evidence type="ECO:0000256" key="1">
    <source>
        <dbReference type="ARBA" id="ARBA00004418"/>
    </source>
</evidence>
<keyword evidence="3 7" id="KW-0732">Signal</keyword>
<dbReference type="InterPro" id="IPR051470">
    <property type="entry name" value="Thiol:disulfide_interchange"/>
</dbReference>
<feature type="domain" description="Thioredoxin-like fold" evidence="9">
    <location>
        <begin position="138"/>
        <end position="261"/>
    </location>
</feature>
<dbReference type="KEGG" id="hyf:DTO96_100849"/>
<name>A0A345D9U2_9BURK</name>
<dbReference type="CDD" id="cd03020">
    <property type="entry name" value="DsbA_DsbC_DsbG"/>
    <property type="match status" value="1"/>
</dbReference>
<evidence type="ECO:0000256" key="5">
    <source>
        <dbReference type="ARBA" id="ARBA00023157"/>
    </source>
</evidence>
<dbReference type="Pfam" id="PF10411">
    <property type="entry name" value="DsbC_N"/>
    <property type="match status" value="1"/>
</dbReference>
<comment type="similarity">
    <text evidence="2 7">Belongs to the thioredoxin family. DsbC subfamily.</text>
</comment>
<dbReference type="Gene3D" id="3.10.450.70">
    <property type="entry name" value="Disulphide bond isomerase, DsbC/G, N-terminal"/>
    <property type="match status" value="1"/>
</dbReference>
<proteinExistence type="inferred from homology"/>
<evidence type="ECO:0000259" key="9">
    <source>
        <dbReference type="Pfam" id="PF13098"/>
    </source>
</evidence>
<dbReference type="SUPFAM" id="SSF54423">
    <property type="entry name" value="DsbC/DsbG N-terminal domain-like"/>
    <property type="match status" value="1"/>
</dbReference>
<dbReference type="InterPro" id="IPR033954">
    <property type="entry name" value="DiS-bond_Isoase_DsbC/G"/>
</dbReference>
<keyword evidence="11" id="KW-1185">Reference proteome</keyword>
<reference evidence="11" key="1">
    <citation type="submission" date="2018-07" db="EMBL/GenBank/DDBJ databases">
        <authorList>
            <person name="Kim H."/>
        </authorList>
    </citation>
    <scope>NUCLEOTIDE SEQUENCE [LARGE SCALE GENOMIC DNA]</scope>
    <source>
        <strain evidence="11">F02</strain>
    </source>
</reference>
<dbReference type="Proteomes" id="UP000252182">
    <property type="component" value="Chromosome"/>
</dbReference>
<gene>
    <name evidence="10" type="primary">dsbC</name>
    <name evidence="10" type="ORF">DTO96_100849</name>
</gene>
<organism evidence="10 11">
    <name type="scientific">Ephemeroptericola cinctiostellae</name>
    <dbReference type="NCBI Taxonomy" id="2268024"/>
    <lineage>
        <taxon>Bacteria</taxon>
        <taxon>Pseudomonadati</taxon>
        <taxon>Pseudomonadota</taxon>
        <taxon>Betaproteobacteria</taxon>
        <taxon>Burkholderiales</taxon>
        <taxon>Burkholderiaceae</taxon>
        <taxon>Ephemeroptericola</taxon>
    </lineage>
</organism>
<feature type="signal peptide" evidence="7">
    <location>
        <begin position="1"/>
        <end position="30"/>
    </location>
</feature>
<comment type="function">
    <text evidence="7">Required for disulfide bond formation in some periplasmic proteins. Acts by transferring its disulfide bond to other proteins and is reduced in the process.</text>
</comment>
<evidence type="ECO:0000256" key="6">
    <source>
        <dbReference type="ARBA" id="ARBA00023284"/>
    </source>
</evidence>
<evidence type="ECO:0000313" key="10">
    <source>
        <dbReference type="EMBL" id="AXF85130.1"/>
    </source>
</evidence>
<evidence type="ECO:0000313" key="11">
    <source>
        <dbReference type="Proteomes" id="UP000252182"/>
    </source>
</evidence>
<dbReference type="SUPFAM" id="SSF52833">
    <property type="entry name" value="Thioredoxin-like"/>
    <property type="match status" value="1"/>
</dbReference>
<dbReference type="AlphaFoldDB" id="A0A345D9U2"/>
<dbReference type="InterPro" id="IPR036249">
    <property type="entry name" value="Thioredoxin-like_sf"/>
</dbReference>
<evidence type="ECO:0000259" key="8">
    <source>
        <dbReference type="Pfam" id="PF10411"/>
    </source>
</evidence>
<dbReference type="EMBL" id="CP031124">
    <property type="protein sequence ID" value="AXF85130.1"/>
    <property type="molecule type" value="Genomic_DNA"/>
</dbReference>
<feature type="chain" id="PRO_5016478246" description="Thiol:disulfide interchange protein" evidence="7">
    <location>
        <begin position="31"/>
        <end position="267"/>
    </location>
</feature>
<keyword evidence="4 7" id="KW-0574">Periplasm</keyword>
<sequence length="267" mass="29213">MSKTPWRTAAAVAIMAALGVGFGLSVTAQAKTQTPSNKASKMASSTAISPELTAIKNAFELKFENSKVKTIRQTPFKDLYELQLNKNELVYTNAATEFVMVGHLISTQDMRNLTQERADELATIDFKSLPLAQSFALVKGDGSRHIAIFEDPNCGYCKLFRKTLEKTNNITVHTFVIDILGDDSTAKAKKLLCAKDPAHVWDNWMLHGKPPEDSADCDTSVLDKNRKLAAELGVTGTPTIFFENGSRAPGAVAEEEFQSLLIKASQK</sequence>
<keyword evidence="5" id="KW-1015">Disulfide bond</keyword>
<dbReference type="Pfam" id="PF13098">
    <property type="entry name" value="Thioredoxin_2"/>
    <property type="match status" value="1"/>
</dbReference>
<comment type="subcellular location">
    <subcellularLocation>
        <location evidence="1 7">Periplasm</location>
    </subcellularLocation>
</comment>
<evidence type="ECO:0000256" key="3">
    <source>
        <dbReference type="ARBA" id="ARBA00022729"/>
    </source>
</evidence>
<keyword evidence="6 7" id="KW-0676">Redox-active center</keyword>
<dbReference type="PANTHER" id="PTHR35272">
    <property type="entry name" value="THIOL:DISULFIDE INTERCHANGE PROTEIN DSBC-RELATED"/>
    <property type="match status" value="1"/>
</dbReference>
<evidence type="ECO:0000256" key="4">
    <source>
        <dbReference type="ARBA" id="ARBA00022764"/>
    </source>
</evidence>
<dbReference type="InterPro" id="IPR012336">
    <property type="entry name" value="Thioredoxin-like_fold"/>
</dbReference>
<evidence type="ECO:0000256" key="2">
    <source>
        <dbReference type="ARBA" id="ARBA00009813"/>
    </source>
</evidence>
<protein>
    <recommendedName>
        <fullName evidence="7">Thiol:disulfide interchange protein</fullName>
    </recommendedName>
</protein>
<dbReference type="InterPro" id="IPR009094">
    <property type="entry name" value="DiS-bond_isomerase_DsbC/G_N_sf"/>
</dbReference>
<feature type="domain" description="Disulphide bond isomerase DsbC/G N-terminal" evidence="8">
    <location>
        <begin position="50"/>
        <end position="115"/>
    </location>
</feature>